<dbReference type="Proteomes" id="UP000290289">
    <property type="component" value="Chromosome 1"/>
</dbReference>
<evidence type="ECO:0000256" key="15">
    <source>
        <dbReference type="ARBA" id="ARBA00047899"/>
    </source>
</evidence>
<evidence type="ECO:0000256" key="10">
    <source>
        <dbReference type="ARBA" id="ARBA00022840"/>
    </source>
</evidence>
<dbReference type="GO" id="GO:0004674">
    <property type="term" value="F:protein serine/threonine kinase activity"/>
    <property type="evidence" value="ECO:0007669"/>
    <property type="project" value="UniProtKB-KW"/>
</dbReference>
<dbReference type="InterPro" id="IPR000719">
    <property type="entry name" value="Prot_kinase_dom"/>
</dbReference>
<dbReference type="PANTHER" id="PTHR48006:SF95">
    <property type="entry name" value="LEUCINE-RICH REPEAT RECEPTOR PROTEIN KINASE MSP1"/>
    <property type="match status" value="1"/>
</dbReference>
<dbReference type="InterPro" id="IPR051824">
    <property type="entry name" value="LRR_Rcpt-Like_S/T_Kinase"/>
</dbReference>
<keyword evidence="6" id="KW-0812">Transmembrane</keyword>
<dbReference type="PANTHER" id="PTHR48006">
    <property type="entry name" value="LEUCINE-RICH REPEAT-CONTAINING PROTEIN DDB_G0281931-RELATED"/>
    <property type="match status" value="1"/>
</dbReference>
<evidence type="ECO:0000256" key="9">
    <source>
        <dbReference type="ARBA" id="ARBA00022777"/>
    </source>
</evidence>
<keyword evidence="11" id="KW-1133">Transmembrane helix</keyword>
<dbReference type="AlphaFoldDB" id="A0A498KTZ2"/>
<evidence type="ECO:0000256" key="5">
    <source>
        <dbReference type="ARBA" id="ARBA00022679"/>
    </source>
</evidence>
<evidence type="ECO:0000256" key="16">
    <source>
        <dbReference type="ARBA" id="ARBA00048679"/>
    </source>
</evidence>
<evidence type="ECO:0000256" key="12">
    <source>
        <dbReference type="ARBA" id="ARBA00023136"/>
    </source>
</evidence>
<protein>
    <recommendedName>
        <fullName evidence="2">non-specific serine/threonine protein kinase</fullName>
        <ecNumber evidence="2">2.7.11.1</ecNumber>
    </recommendedName>
</protein>
<evidence type="ECO:0000313" key="18">
    <source>
        <dbReference type="EMBL" id="RXI08433.1"/>
    </source>
</evidence>
<evidence type="ECO:0000256" key="7">
    <source>
        <dbReference type="ARBA" id="ARBA00022737"/>
    </source>
</evidence>
<dbReference type="GO" id="GO:0016020">
    <property type="term" value="C:membrane"/>
    <property type="evidence" value="ECO:0007669"/>
    <property type="project" value="UniProtKB-SubCell"/>
</dbReference>
<evidence type="ECO:0000256" key="1">
    <source>
        <dbReference type="ARBA" id="ARBA00004479"/>
    </source>
</evidence>
<dbReference type="PROSITE" id="PS00108">
    <property type="entry name" value="PROTEIN_KINASE_ST"/>
    <property type="match status" value="1"/>
</dbReference>
<dbReference type="Pfam" id="PF07714">
    <property type="entry name" value="PK_Tyr_Ser-Thr"/>
    <property type="match status" value="1"/>
</dbReference>
<dbReference type="SMART" id="SM00220">
    <property type="entry name" value="S_TKc"/>
    <property type="match status" value="1"/>
</dbReference>
<name>A0A498KTZ2_MALDO</name>
<dbReference type="SUPFAM" id="SSF56112">
    <property type="entry name" value="Protein kinase-like (PK-like)"/>
    <property type="match status" value="1"/>
</dbReference>
<keyword evidence="3" id="KW-0723">Serine/threonine-protein kinase</keyword>
<evidence type="ECO:0000313" key="19">
    <source>
        <dbReference type="Proteomes" id="UP000290289"/>
    </source>
</evidence>
<comment type="caution">
    <text evidence="18">The sequence shown here is derived from an EMBL/GenBank/DDBJ whole genome shotgun (WGS) entry which is preliminary data.</text>
</comment>
<keyword evidence="8" id="KW-0547">Nucleotide-binding</keyword>
<keyword evidence="12" id="KW-0472">Membrane</keyword>
<evidence type="ECO:0000256" key="6">
    <source>
        <dbReference type="ARBA" id="ARBA00022692"/>
    </source>
</evidence>
<keyword evidence="19" id="KW-1185">Reference proteome</keyword>
<feature type="domain" description="Protein kinase" evidence="17">
    <location>
        <begin position="1"/>
        <end position="233"/>
    </location>
</feature>
<keyword evidence="10" id="KW-0067">ATP-binding</keyword>
<organism evidence="18 19">
    <name type="scientific">Malus domestica</name>
    <name type="common">Apple</name>
    <name type="synonym">Pyrus malus</name>
    <dbReference type="NCBI Taxonomy" id="3750"/>
    <lineage>
        <taxon>Eukaryota</taxon>
        <taxon>Viridiplantae</taxon>
        <taxon>Streptophyta</taxon>
        <taxon>Embryophyta</taxon>
        <taxon>Tracheophyta</taxon>
        <taxon>Spermatophyta</taxon>
        <taxon>Magnoliopsida</taxon>
        <taxon>eudicotyledons</taxon>
        <taxon>Gunneridae</taxon>
        <taxon>Pentapetalae</taxon>
        <taxon>rosids</taxon>
        <taxon>fabids</taxon>
        <taxon>Rosales</taxon>
        <taxon>Rosaceae</taxon>
        <taxon>Amygdaloideae</taxon>
        <taxon>Maleae</taxon>
        <taxon>Malus</taxon>
    </lineage>
</organism>
<proteinExistence type="predicted"/>
<keyword evidence="13" id="KW-0675">Receptor</keyword>
<comment type="catalytic activity">
    <reaction evidence="16">
        <text>L-seryl-[protein] + ATP = O-phospho-L-seryl-[protein] + ADP + H(+)</text>
        <dbReference type="Rhea" id="RHEA:17989"/>
        <dbReference type="Rhea" id="RHEA-COMP:9863"/>
        <dbReference type="Rhea" id="RHEA-COMP:11604"/>
        <dbReference type="ChEBI" id="CHEBI:15378"/>
        <dbReference type="ChEBI" id="CHEBI:29999"/>
        <dbReference type="ChEBI" id="CHEBI:30616"/>
        <dbReference type="ChEBI" id="CHEBI:83421"/>
        <dbReference type="ChEBI" id="CHEBI:456216"/>
        <dbReference type="EC" id="2.7.11.1"/>
    </reaction>
</comment>
<dbReference type="InterPro" id="IPR008271">
    <property type="entry name" value="Ser/Thr_kinase_AS"/>
</dbReference>
<keyword evidence="9" id="KW-0418">Kinase</keyword>
<sequence>METLGKVNHQNLVPLLGYCSLGEEKLLVYEYMVNGSLDIWLRNRTGDLEVLDWDRRFKIAMGAARGLAFLHHGFSPHIIHRDIKASNILLNEDFEPKVADFGLARLISACETHISTDIAGHLLHSTGVWTERAVYHKGDVYSFGVILLELVTGKEPTGPDFKDLEGGNLVGWVFQMMKKAKAADVLDPVVLDADSKRRMVQVLKIACVCLSDNPAQRPTMLQVLKFLKEISDE</sequence>
<dbReference type="PIRSF" id="PIRSF000654">
    <property type="entry name" value="Integrin-linked_kinase"/>
    <property type="match status" value="1"/>
</dbReference>
<dbReference type="InterPro" id="IPR001245">
    <property type="entry name" value="Ser-Thr/Tyr_kinase_cat_dom"/>
</dbReference>
<dbReference type="Gene3D" id="1.10.510.10">
    <property type="entry name" value="Transferase(Phosphotransferase) domain 1"/>
    <property type="match status" value="1"/>
</dbReference>
<gene>
    <name evidence="18" type="ORF">DVH24_022577</name>
</gene>
<dbReference type="EMBL" id="RDQH01000327">
    <property type="protein sequence ID" value="RXI08433.1"/>
    <property type="molecule type" value="Genomic_DNA"/>
</dbReference>
<keyword evidence="5" id="KW-0808">Transferase</keyword>
<dbReference type="Gene3D" id="3.30.200.20">
    <property type="entry name" value="Phosphorylase Kinase, domain 1"/>
    <property type="match status" value="1"/>
</dbReference>
<dbReference type="GO" id="GO:0005524">
    <property type="term" value="F:ATP binding"/>
    <property type="evidence" value="ECO:0007669"/>
    <property type="project" value="UniProtKB-KW"/>
</dbReference>
<evidence type="ECO:0000259" key="17">
    <source>
        <dbReference type="PROSITE" id="PS50011"/>
    </source>
</evidence>
<reference evidence="18 19" key="1">
    <citation type="submission" date="2018-10" db="EMBL/GenBank/DDBJ databases">
        <title>A high-quality apple genome assembly.</title>
        <authorList>
            <person name="Hu J."/>
        </authorList>
    </citation>
    <scope>NUCLEOTIDE SEQUENCE [LARGE SCALE GENOMIC DNA]</scope>
    <source>
        <strain evidence="19">cv. HFTH1</strain>
        <tissue evidence="18">Young leaf</tissue>
    </source>
</reference>
<evidence type="ECO:0000256" key="8">
    <source>
        <dbReference type="ARBA" id="ARBA00022741"/>
    </source>
</evidence>
<dbReference type="FunFam" id="1.10.510.10:FF:000309">
    <property type="entry name" value="Leucine-rich repeat receptor-like protein kinase"/>
    <property type="match status" value="1"/>
</dbReference>
<evidence type="ECO:0000256" key="14">
    <source>
        <dbReference type="ARBA" id="ARBA00023180"/>
    </source>
</evidence>
<comment type="subcellular location">
    <subcellularLocation>
        <location evidence="1">Membrane</location>
        <topology evidence="1">Single-pass type I membrane protein</topology>
    </subcellularLocation>
</comment>
<dbReference type="PROSITE" id="PS50011">
    <property type="entry name" value="PROTEIN_KINASE_DOM"/>
    <property type="match status" value="1"/>
</dbReference>
<accession>A0A498KTZ2</accession>
<keyword evidence="7" id="KW-0677">Repeat</keyword>
<keyword evidence="4" id="KW-0433">Leucine-rich repeat</keyword>
<dbReference type="EC" id="2.7.11.1" evidence="2"/>
<keyword evidence="14" id="KW-0325">Glycoprotein</keyword>
<evidence type="ECO:0000256" key="11">
    <source>
        <dbReference type="ARBA" id="ARBA00022989"/>
    </source>
</evidence>
<evidence type="ECO:0000256" key="2">
    <source>
        <dbReference type="ARBA" id="ARBA00012513"/>
    </source>
</evidence>
<evidence type="ECO:0000256" key="13">
    <source>
        <dbReference type="ARBA" id="ARBA00023170"/>
    </source>
</evidence>
<evidence type="ECO:0000256" key="4">
    <source>
        <dbReference type="ARBA" id="ARBA00022614"/>
    </source>
</evidence>
<comment type="catalytic activity">
    <reaction evidence="15">
        <text>L-threonyl-[protein] + ATP = O-phospho-L-threonyl-[protein] + ADP + H(+)</text>
        <dbReference type="Rhea" id="RHEA:46608"/>
        <dbReference type="Rhea" id="RHEA-COMP:11060"/>
        <dbReference type="Rhea" id="RHEA-COMP:11605"/>
        <dbReference type="ChEBI" id="CHEBI:15378"/>
        <dbReference type="ChEBI" id="CHEBI:30013"/>
        <dbReference type="ChEBI" id="CHEBI:30616"/>
        <dbReference type="ChEBI" id="CHEBI:61977"/>
        <dbReference type="ChEBI" id="CHEBI:456216"/>
        <dbReference type="EC" id="2.7.11.1"/>
    </reaction>
</comment>
<evidence type="ECO:0000256" key="3">
    <source>
        <dbReference type="ARBA" id="ARBA00022527"/>
    </source>
</evidence>
<dbReference type="InterPro" id="IPR011009">
    <property type="entry name" value="Kinase-like_dom_sf"/>
</dbReference>